<dbReference type="InterPro" id="IPR007349">
    <property type="entry name" value="DUF418"/>
</dbReference>
<dbReference type="AlphaFoldDB" id="A0A562SEA2"/>
<dbReference type="PANTHER" id="PTHR30590">
    <property type="entry name" value="INNER MEMBRANE PROTEIN"/>
    <property type="match status" value="1"/>
</dbReference>
<keyword evidence="1" id="KW-0472">Membrane</keyword>
<dbReference type="Proteomes" id="UP000316167">
    <property type="component" value="Unassembled WGS sequence"/>
</dbReference>
<comment type="caution">
    <text evidence="3">The sequence shown here is derived from an EMBL/GenBank/DDBJ whole genome shotgun (WGS) entry which is preliminary data.</text>
</comment>
<proteinExistence type="predicted"/>
<feature type="transmembrane region" description="Helical" evidence="1">
    <location>
        <begin position="366"/>
        <end position="386"/>
    </location>
</feature>
<keyword evidence="1" id="KW-1133">Transmembrane helix</keyword>
<dbReference type="RefSeq" id="WP_144888313.1">
    <property type="nucleotide sequence ID" value="NZ_VLLE01000006.1"/>
</dbReference>
<feature type="transmembrane region" description="Helical" evidence="1">
    <location>
        <begin position="20"/>
        <end position="41"/>
    </location>
</feature>
<keyword evidence="1" id="KW-0812">Transmembrane</keyword>
<feature type="transmembrane region" description="Helical" evidence="1">
    <location>
        <begin position="71"/>
        <end position="88"/>
    </location>
</feature>
<accession>A0A562SEA2</accession>
<feature type="transmembrane region" description="Helical" evidence="1">
    <location>
        <begin position="263"/>
        <end position="283"/>
    </location>
</feature>
<evidence type="ECO:0000313" key="3">
    <source>
        <dbReference type="EMBL" id="TWI79498.1"/>
    </source>
</evidence>
<gene>
    <name evidence="3" type="ORF">IQ13_3903</name>
</gene>
<dbReference type="PANTHER" id="PTHR30590:SF2">
    <property type="entry name" value="INNER MEMBRANE PROTEIN"/>
    <property type="match status" value="1"/>
</dbReference>
<evidence type="ECO:0000256" key="1">
    <source>
        <dbReference type="SAM" id="Phobius"/>
    </source>
</evidence>
<dbReference type="OrthoDB" id="9807744at2"/>
<feature type="transmembrane region" description="Helical" evidence="1">
    <location>
        <begin position="100"/>
        <end position="118"/>
    </location>
</feature>
<dbReference type="InterPro" id="IPR052529">
    <property type="entry name" value="Bact_Transport_Assoc"/>
</dbReference>
<name>A0A562SEA2_9BACT</name>
<protein>
    <recommendedName>
        <fullName evidence="2">DUF418 domain-containing protein</fullName>
    </recommendedName>
</protein>
<evidence type="ECO:0000259" key="2">
    <source>
        <dbReference type="Pfam" id="PF04235"/>
    </source>
</evidence>
<feature type="transmembrane region" description="Helical" evidence="1">
    <location>
        <begin position="336"/>
        <end position="354"/>
    </location>
</feature>
<organism evidence="3 4">
    <name type="scientific">Lacibacter cauensis</name>
    <dbReference type="NCBI Taxonomy" id="510947"/>
    <lineage>
        <taxon>Bacteria</taxon>
        <taxon>Pseudomonadati</taxon>
        <taxon>Bacteroidota</taxon>
        <taxon>Chitinophagia</taxon>
        <taxon>Chitinophagales</taxon>
        <taxon>Chitinophagaceae</taxon>
        <taxon>Lacibacter</taxon>
    </lineage>
</organism>
<feature type="domain" description="DUF418" evidence="2">
    <location>
        <begin position="244"/>
        <end position="405"/>
    </location>
</feature>
<evidence type="ECO:0000313" key="4">
    <source>
        <dbReference type="Proteomes" id="UP000316167"/>
    </source>
</evidence>
<reference evidence="3 4" key="1">
    <citation type="journal article" date="2015" name="Stand. Genomic Sci.">
        <title>Genomic Encyclopedia of Bacterial and Archaeal Type Strains, Phase III: the genomes of soil and plant-associated and newly described type strains.</title>
        <authorList>
            <person name="Whitman W.B."/>
            <person name="Woyke T."/>
            <person name="Klenk H.P."/>
            <person name="Zhou Y."/>
            <person name="Lilburn T.G."/>
            <person name="Beck B.J."/>
            <person name="De Vos P."/>
            <person name="Vandamme P."/>
            <person name="Eisen J.A."/>
            <person name="Garrity G."/>
            <person name="Hugenholtz P."/>
            <person name="Kyrpides N.C."/>
        </authorList>
    </citation>
    <scope>NUCLEOTIDE SEQUENCE [LARGE SCALE GENOMIC DNA]</scope>
    <source>
        <strain evidence="3 4">CGMCC 1.7271</strain>
    </source>
</reference>
<dbReference type="EMBL" id="VLLE01000006">
    <property type="protein sequence ID" value="TWI79498.1"/>
    <property type="molecule type" value="Genomic_DNA"/>
</dbReference>
<feature type="transmembrane region" description="Helical" evidence="1">
    <location>
        <begin position="146"/>
        <end position="167"/>
    </location>
</feature>
<feature type="transmembrane region" description="Helical" evidence="1">
    <location>
        <begin position="295"/>
        <end position="315"/>
    </location>
</feature>
<keyword evidence="4" id="KW-1185">Reference proteome</keyword>
<sequence>MQRSATPVLQNERADILDVLRGFALLGVMLDNLFGFTGWGYTTQAQHEALATWPADGIVALAEQTFIHGKFYSLFSLLFGIGFAIIMLRNEAKGINPLKVFYRRLFVLLLIGAVHLFLIWEGDILFLYALVGMLLPLFRKMSDRKLLLTAGALILSPLIFDCVYVLLQVKPGKFFEAIAFASDKATGIPTDSSFSTYLFKEGSGWQEWRNWQASGWAYRWSYLLDTNRIPKVLGMFLFGLYAGRKLMHLHLENYSVVFKQLRLWGFVIGVPAAAACTYFEIFQKHIPSPVGLANTFFYAISVVPLSLAYTSAVCLHWMNAKGNSRLKILAPMGRMALTNYLMQTVIGIVLYYGVGLGFGGNIGPALFMPIGIAVYTLQVLYSFWWFKYFQYGPLEWIWRQLTYGKRLPIKK</sequence>
<dbReference type="Pfam" id="PF04235">
    <property type="entry name" value="DUF418"/>
    <property type="match status" value="1"/>
</dbReference>